<comment type="caution">
    <text evidence="1">The sequence shown here is derived from an EMBL/GenBank/DDBJ whole genome shotgun (WGS) entry which is preliminary data.</text>
</comment>
<proteinExistence type="predicted"/>
<dbReference type="Proteomes" id="UP001164250">
    <property type="component" value="Chromosome 11"/>
</dbReference>
<evidence type="ECO:0000313" key="2">
    <source>
        <dbReference type="Proteomes" id="UP001164250"/>
    </source>
</evidence>
<dbReference type="EMBL" id="CM047907">
    <property type="protein sequence ID" value="KAJ0084393.1"/>
    <property type="molecule type" value="Genomic_DNA"/>
</dbReference>
<accession>A0ACC1AAY3</accession>
<reference evidence="2" key="1">
    <citation type="journal article" date="2023" name="G3 (Bethesda)">
        <title>Genome assembly and association tests identify interacting loci associated with vigor, precocity, and sex in interspecific pistachio rootstocks.</title>
        <authorList>
            <person name="Palmer W."/>
            <person name="Jacygrad E."/>
            <person name="Sagayaradj S."/>
            <person name="Cavanaugh K."/>
            <person name="Han R."/>
            <person name="Bertier L."/>
            <person name="Beede B."/>
            <person name="Kafkas S."/>
            <person name="Golino D."/>
            <person name="Preece J."/>
            <person name="Michelmore R."/>
        </authorList>
    </citation>
    <scope>NUCLEOTIDE SEQUENCE [LARGE SCALE GENOMIC DNA]</scope>
</reference>
<organism evidence="1 2">
    <name type="scientific">Pistacia atlantica</name>
    <dbReference type="NCBI Taxonomy" id="434234"/>
    <lineage>
        <taxon>Eukaryota</taxon>
        <taxon>Viridiplantae</taxon>
        <taxon>Streptophyta</taxon>
        <taxon>Embryophyta</taxon>
        <taxon>Tracheophyta</taxon>
        <taxon>Spermatophyta</taxon>
        <taxon>Magnoliopsida</taxon>
        <taxon>eudicotyledons</taxon>
        <taxon>Gunneridae</taxon>
        <taxon>Pentapetalae</taxon>
        <taxon>rosids</taxon>
        <taxon>malvids</taxon>
        <taxon>Sapindales</taxon>
        <taxon>Anacardiaceae</taxon>
        <taxon>Pistacia</taxon>
    </lineage>
</organism>
<sequence length="1143" mass="128037">MPTPVDLVRQCLTEATARVLDEAVVVARRRSHAQTTSLHVVSALLALPSSILRDACARARSIPYNSRLQFRALELCVGVSLDRLQSSKSVERPPISNSLTAAIKRGQASQRRNPENYHLQQIHCNQQTPSLLKVELKYFVLSILDDPIVNRVFGEAGFQSFEIKRAILQPPVAQLSSKILRTPRCPPIFLGNLTDSGLGLDPVRAGPSFPFGFEDVDESCRRIGEVLLNRNEKNGKNLLLVGDYASKALRGFIKNLTSRKPGVLPKELYGVDVVCIEEEISEFVLENGSEERMASRFKELETTVEQCSGPGVVVNFGELKALVGDNVSSGAVKFVLSKLTSVLEMNSRNLWLIGAAPNYEAYSKFSNMFPSIEKDWGLQLLNIHFKSRRALLADWRSVNMKCSKCYLTLVLYCSKSFQRRSGNWQVQFASEQCIYLMGSFVPFGGFFSLPLDPKNPMRSKNQHSTCYLCTEKFEHEVAAILKERSITSVADRCSEKLPSWLERAELDTRKGVDMAKAKEDGTALHAEVLELQKKWNDTCRLHHPQVLPKLDTPETRSQVPIPEVFQFIADKKESSSKDPASNENLCANPNLSMQIDLRKVLPTIPNTSIASTSQAANVNSQSRVQVNFSKDQQQQIENEGHPVPPHPPSNPTNPPHNPPSSSPIAVTTDLGLGTIYASIRQAAETPELKYQSLSPPKSPKFDAVCEGNSQHFAKHGSRSGGSISKLGELAHDGDDKTLRKILAEKVGRQDEAIITITQAVSRCRNGHGRHRGSSGRGDIWFTFLGPDRAGKKLIASTLAEIMFGDQENIICMDFSSQDRGSRPENIFQCQQLDGCDMEFRGHYVDYIAEELRKKPDSVVFLENVEKADLVTQNALSEAVKIGKFHDSFRRVVSISKVIFVTTSTIMQGNDNEFSERKAGRFSEEIIFGAKKWQMQLSISWHSKDVSRPHELKANVTPSKKPPTAESRNKRKFIDNDDSSAELQERSHKSIRSNLDLNLPIEEAEEEINSIDYDSDAISESTEAWLEDFCDQVDAKVYFKPLNFDLIAAKLTRDIYIRFQRAMGSEVVLEIDDEVMIEILAATWLSNKKMAIEFWIEDVLSRHFVQFQQTYHPKPGSVVKLAVCEGRPFELESSEICLPIKINM</sequence>
<name>A0ACC1AAY3_9ROSI</name>
<keyword evidence="2" id="KW-1185">Reference proteome</keyword>
<evidence type="ECO:0000313" key="1">
    <source>
        <dbReference type="EMBL" id="KAJ0084393.1"/>
    </source>
</evidence>
<protein>
    <submittedName>
        <fullName evidence="1">Uncharacterized protein</fullName>
    </submittedName>
</protein>
<gene>
    <name evidence="1" type="ORF">Patl1_31096</name>
</gene>